<keyword evidence="3" id="KW-1185">Reference proteome</keyword>
<dbReference type="Gene3D" id="3.40.50.1820">
    <property type="entry name" value="alpha/beta hydrolase"/>
    <property type="match status" value="1"/>
</dbReference>
<accession>A0ABZ2LKX7</accession>
<name>A0ABZ2LKX7_9BACT</name>
<gene>
    <name evidence="2" type="ORF">LVJ94_24835</name>
</gene>
<reference evidence="2" key="1">
    <citation type="submission" date="2021-12" db="EMBL/GenBank/DDBJ databases">
        <title>Discovery of the Pendulisporaceae a myxobacterial family with distinct sporulation behavior and unique specialized metabolism.</title>
        <authorList>
            <person name="Garcia R."/>
            <person name="Popoff A."/>
            <person name="Bader C.D."/>
            <person name="Loehr J."/>
            <person name="Walesch S."/>
            <person name="Walt C."/>
            <person name="Boldt J."/>
            <person name="Bunk B."/>
            <person name="Haeckl F.J.F.P.J."/>
            <person name="Gunesch A.P."/>
            <person name="Birkelbach J."/>
            <person name="Nuebel U."/>
            <person name="Pietschmann T."/>
            <person name="Bach T."/>
            <person name="Mueller R."/>
        </authorList>
    </citation>
    <scope>NUCLEOTIDE SEQUENCE</scope>
    <source>
        <strain evidence="2">MSr11367</strain>
    </source>
</reference>
<evidence type="ECO:0000313" key="3">
    <source>
        <dbReference type="Proteomes" id="UP001374803"/>
    </source>
</evidence>
<keyword evidence="2" id="KW-0378">Hydrolase</keyword>
<evidence type="ECO:0000313" key="2">
    <source>
        <dbReference type="EMBL" id="WXB10441.1"/>
    </source>
</evidence>
<dbReference type="PRINTS" id="PR00111">
    <property type="entry name" value="ABHYDROLASE"/>
</dbReference>
<dbReference type="InterPro" id="IPR050266">
    <property type="entry name" value="AB_hydrolase_sf"/>
</dbReference>
<dbReference type="InterPro" id="IPR029058">
    <property type="entry name" value="AB_hydrolase_fold"/>
</dbReference>
<sequence length="265" mass="28291">MTAITISGTTVSYTKVGKGPGLVLVHGTSLDGTSNFAHIVPRFSDARTVVALDYAGAGASTIPEGDLTLDLLVDQVAGAIRHASDGPVDLLGDSLGAVVAAATAARHPALVRRLVLVAGWAYSGDPRHQLMFGTWARLEGLDSELGNRFGMAMALRPEFLTALGHENIARALMQKTPPNTLRRIELGLRVDIRDEAKKIVAPTLIIQGTDDYLVPEYQSRALRESIDGSRYASVESGHGIFFEKADDVVALARTFLFDSIPASNQ</sequence>
<dbReference type="PANTHER" id="PTHR43798">
    <property type="entry name" value="MONOACYLGLYCEROL LIPASE"/>
    <property type="match status" value="1"/>
</dbReference>
<evidence type="ECO:0000259" key="1">
    <source>
        <dbReference type="Pfam" id="PF00561"/>
    </source>
</evidence>
<dbReference type="InterPro" id="IPR000073">
    <property type="entry name" value="AB_hydrolase_1"/>
</dbReference>
<dbReference type="PANTHER" id="PTHR43798:SF33">
    <property type="entry name" value="HYDROLASE, PUTATIVE (AFU_ORTHOLOGUE AFUA_2G14860)-RELATED"/>
    <property type="match status" value="1"/>
</dbReference>
<dbReference type="SUPFAM" id="SSF53474">
    <property type="entry name" value="alpha/beta-Hydrolases"/>
    <property type="match status" value="1"/>
</dbReference>
<dbReference type="Proteomes" id="UP001374803">
    <property type="component" value="Chromosome"/>
</dbReference>
<proteinExistence type="predicted"/>
<protein>
    <submittedName>
        <fullName evidence="2">Alpha/beta hydrolase</fullName>
    </submittedName>
</protein>
<feature type="domain" description="AB hydrolase-1" evidence="1">
    <location>
        <begin position="22"/>
        <end position="245"/>
    </location>
</feature>
<dbReference type="Pfam" id="PF00561">
    <property type="entry name" value="Abhydrolase_1"/>
    <property type="match status" value="1"/>
</dbReference>
<organism evidence="2 3">
    <name type="scientific">Pendulispora rubella</name>
    <dbReference type="NCBI Taxonomy" id="2741070"/>
    <lineage>
        <taxon>Bacteria</taxon>
        <taxon>Pseudomonadati</taxon>
        <taxon>Myxococcota</taxon>
        <taxon>Myxococcia</taxon>
        <taxon>Myxococcales</taxon>
        <taxon>Sorangiineae</taxon>
        <taxon>Pendulisporaceae</taxon>
        <taxon>Pendulispora</taxon>
    </lineage>
</organism>
<dbReference type="EMBL" id="CP089983">
    <property type="protein sequence ID" value="WXB10441.1"/>
    <property type="molecule type" value="Genomic_DNA"/>
</dbReference>
<dbReference type="RefSeq" id="WP_394840116.1">
    <property type="nucleotide sequence ID" value="NZ_CP089929.1"/>
</dbReference>
<dbReference type="GO" id="GO:0016787">
    <property type="term" value="F:hydrolase activity"/>
    <property type="evidence" value="ECO:0007669"/>
    <property type="project" value="UniProtKB-KW"/>
</dbReference>